<evidence type="ECO:0000256" key="6">
    <source>
        <dbReference type="ARBA" id="ARBA00023170"/>
    </source>
</evidence>
<dbReference type="GO" id="GO:0004965">
    <property type="term" value="F:G protein-coupled GABA receptor activity"/>
    <property type="evidence" value="ECO:0007669"/>
    <property type="project" value="InterPro"/>
</dbReference>
<accession>A0A7S2A4B3</accession>
<reference evidence="11" key="1">
    <citation type="submission" date="2021-01" db="EMBL/GenBank/DDBJ databases">
        <authorList>
            <person name="Corre E."/>
            <person name="Pelletier E."/>
            <person name="Niang G."/>
            <person name="Scheremetjew M."/>
            <person name="Finn R."/>
            <person name="Kale V."/>
            <person name="Holt S."/>
            <person name="Cochrane G."/>
            <person name="Meng A."/>
            <person name="Brown T."/>
            <person name="Cohen L."/>
        </authorList>
    </citation>
    <scope>NUCLEOTIDE SEQUENCE</scope>
    <source>
        <strain evidence="11">Pop2</strain>
    </source>
</reference>
<feature type="transmembrane region" description="Helical" evidence="9">
    <location>
        <begin position="370"/>
        <end position="389"/>
    </location>
</feature>
<feature type="transmembrane region" description="Helical" evidence="9">
    <location>
        <begin position="564"/>
        <end position="586"/>
    </location>
</feature>
<proteinExistence type="predicted"/>
<evidence type="ECO:0000256" key="9">
    <source>
        <dbReference type="SAM" id="Phobius"/>
    </source>
</evidence>
<evidence type="ECO:0000256" key="5">
    <source>
        <dbReference type="ARBA" id="ARBA00023136"/>
    </source>
</evidence>
<evidence type="ECO:0000256" key="1">
    <source>
        <dbReference type="ARBA" id="ARBA00004141"/>
    </source>
</evidence>
<protein>
    <recommendedName>
        <fullName evidence="10">G-protein coupled receptors family 3 profile domain-containing protein</fullName>
    </recommendedName>
</protein>
<dbReference type="EMBL" id="HBGN01038863">
    <property type="protein sequence ID" value="CAD9357152.1"/>
    <property type="molecule type" value="Transcribed_RNA"/>
</dbReference>
<dbReference type="PRINTS" id="PR01176">
    <property type="entry name" value="GABABRECEPTR"/>
</dbReference>
<keyword evidence="4" id="KW-0297">G-protein coupled receptor</keyword>
<keyword evidence="2 9" id="KW-0812">Transmembrane</keyword>
<dbReference type="GO" id="GO:0038039">
    <property type="term" value="C:G protein-coupled receptor heterodimeric complex"/>
    <property type="evidence" value="ECO:0007669"/>
    <property type="project" value="TreeGrafter"/>
</dbReference>
<organism evidence="11">
    <name type="scientific">Ditylum brightwellii</name>
    <dbReference type="NCBI Taxonomy" id="49249"/>
    <lineage>
        <taxon>Eukaryota</taxon>
        <taxon>Sar</taxon>
        <taxon>Stramenopiles</taxon>
        <taxon>Ochrophyta</taxon>
        <taxon>Bacillariophyta</taxon>
        <taxon>Mediophyceae</taxon>
        <taxon>Lithodesmiophycidae</taxon>
        <taxon>Lithodesmiales</taxon>
        <taxon>Lithodesmiaceae</taxon>
        <taxon>Ditylum</taxon>
    </lineage>
</organism>
<feature type="transmembrane region" description="Helical" evidence="9">
    <location>
        <begin position="500"/>
        <end position="523"/>
    </location>
</feature>
<evidence type="ECO:0000256" key="8">
    <source>
        <dbReference type="ARBA" id="ARBA00023224"/>
    </source>
</evidence>
<dbReference type="CDD" id="cd15047">
    <property type="entry name" value="7tmC_GABA-B-like"/>
    <property type="match status" value="1"/>
</dbReference>
<gene>
    <name evidence="11" type="ORF">DBRI1063_LOCUS24867</name>
</gene>
<dbReference type="InterPro" id="IPR002455">
    <property type="entry name" value="GPCR3_GABA-B"/>
</dbReference>
<comment type="subcellular location">
    <subcellularLocation>
        <location evidence="1">Membrane</location>
        <topology evidence="1">Multi-pass membrane protein</topology>
    </subcellularLocation>
</comment>
<evidence type="ECO:0000256" key="4">
    <source>
        <dbReference type="ARBA" id="ARBA00023040"/>
    </source>
</evidence>
<dbReference type="PROSITE" id="PS50259">
    <property type="entry name" value="G_PROTEIN_RECEP_F3_4"/>
    <property type="match status" value="1"/>
</dbReference>
<keyword evidence="8" id="KW-0807">Transducer</keyword>
<dbReference type="GO" id="GO:0007214">
    <property type="term" value="P:gamma-aminobutyric acid signaling pathway"/>
    <property type="evidence" value="ECO:0007669"/>
    <property type="project" value="TreeGrafter"/>
</dbReference>
<evidence type="ECO:0000313" key="11">
    <source>
        <dbReference type="EMBL" id="CAD9357152.1"/>
    </source>
</evidence>
<dbReference type="AlphaFoldDB" id="A0A7S2A4B3"/>
<feature type="domain" description="G-protein coupled receptors family 3 profile" evidence="10">
    <location>
        <begin position="334"/>
        <end position="591"/>
    </location>
</feature>
<dbReference type="Pfam" id="PF00003">
    <property type="entry name" value="7tm_3"/>
    <property type="match status" value="1"/>
</dbReference>
<evidence type="ECO:0000259" key="10">
    <source>
        <dbReference type="PROSITE" id="PS50259"/>
    </source>
</evidence>
<feature type="transmembrane region" description="Helical" evidence="9">
    <location>
        <begin position="535"/>
        <end position="558"/>
    </location>
</feature>
<keyword evidence="6" id="KW-0675">Receptor</keyword>
<dbReference type="InterPro" id="IPR017978">
    <property type="entry name" value="GPCR_3_C"/>
</dbReference>
<feature type="transmembrane region" description="Helical" evidence="9">
    <location>
        <begin position="334"/>
        <end position="358"/>
    </location>
</feature>
<keyword evidence="5 9" id="KW-0472">Membrane</keyword>
<keyword evidence="3 9" id="KW-1133">Transmembrane helix</keyword>
<sequence>MVTPQKKVHEGKIEAPQLNGVALDQTWFVTKFTLENDPTLHNYLGLQGEQNRGKLAESFLRPTRWKDYCDHISKNNCKINDGVAVRPPNNDNENDRFFVEGLYTGHFRKTPQNDCDTNPNNCTGHFADFPCGWTSYFKQQSHHLGIYLESNGNEKNGGYTYTELQEMWMAASVTKSNFMGIWWTPEKLFQQFQGTHAEMMRVQLTSTTEECQANRISRDDICSDDYSDRIGDPRGSCSEPLFLMEKVISAGLYDATYLQDDTTTATQSPSYEFLKLFRITAYQQNVMLDNWLKMGSQREAVCQWVVDNIEYLEETFIPRTYPRVLKEASDSGSLYHAALTIACIAAVLVLCVGLAVYYNRTRRTIKVAQVEFLFLILCGSFTISIGAIIKAISPTDASCIASAWLIDIGYTLELVPLIVKIAAINRLMQAAQKMKRVTLNRTSLFGAVVIFLFVIIIFQGLWTGLDPLQKEAQYLLSPPKMSEDDNVVFVSYHCSSNSSIWQYISTGWTLLLLVCESVLAFQSRNLRQDFNESQVLAFMIYSHVVFVLIRAILLLAPIDDRKIVMSRVLSIVYSIDTIMAMIIYFISKFFMNDNNKSTLSSTLQQKPPDAKKASFVNELKPIAELEAGVKPAPNKTICDCCGRKLDSEEVKPLV</sequence>
<feature type="transmembrane region" description="Helical" evidence="9">
    <location>
        <begin position="401"/>
        <end position="423"/>
    </location>
</feature>
<evidence type="ECO:0000256" key="3">
    <source>
        <dbReference type="ARBA" id="ARBA00022989"/>
    </source>
</evidence>
<dbReference type="PANTHER" id="PTHR10519">
    <property type="entry name" value="GABA-B RECEPTOR"/>
    <property type="match status" value="1"/>
</dbReference>
<evidence type="ECO:0000256" key="7">
    <source>
        <dbReference type="ARBA" id="ARBA00023180"/>
    </source>
</evidence>
<keyword evidence="7" id="KW-0325">Glycoprotein</keyword>
<evidence type="ECO:0000256" key="2">
    <source>
        <dbReference type="ARBA" id="ARBA00022692"/>
    </source>
</evidence>
<name>A0A7S2A4B3_9STRA</name>
<feature type="transmembrane region" description="Helical" evidence="9">
    <location>
        <begin position="444"/>
        <end position="462"/>
    </location>
</feature>
<dbReference type="PANTHER" id="PTHR10519:SF20">
    <property type="entry name" value="G-PROTEIN COUPLED RECEPTOR 156-RELATED"/>
    <property type="match status" value="1"/>
</dbReference>